<dbReference type="PANTHER" id="PTHR46632">
    <property type="entry name" value="E3 UBIQUITIN-PROTEIN LIGASE SINA-LIKE 4"/>
    <property type="match status" value="1"/>
</dbReference>
<gene>
    <name evidence="1" type="ORF">TRIUR3_02229</name>
</gene>
<accession>M7ZI71</accession>
<sequence length="228" mass="24020">MGGGASDKIVELNQGVCKGKEIAYFLKIYPNEPAATKKKQCSMALACSCPESGCAFVGSPAMLLNHLANSHQRPAVTVRYGLSSNLGFSLSHPWHALVGEDDRSVFLVSLGPLGAATAVSLVYVRPDGEAEVAPRFWCKLSVGPPGIDMVLMASPVSSSMLAAGAPAPWQGMFLAVPQEMLSGDTLTLSIWIDLNPPSAGAPNEVDYTTGEDIEEDAVKQGRASKFSH</sequence>
<dbReference type="SUPFAM" id="SSF49599">
    <property type="entry name" value="TRAF domain-like"/>
    <property type="match status" value="1"/>
</dbReference>
<dbReference type="PANTHER" id="PTHR46632:SF9">
    <property type="entry name" value="RING-TYPE E3 UBIQUITIN TRANSFERASE"/>
    <property type="match status" value="1"/>
</dbReference>
<name>M7ZI71_TRIUA</name>
<organism evidence="1">
    <name type="scientific">Triticum urartu</name>
    <name type="common">Red wild einkorn</name>
    <name type="synonym">Crithodium urartu</name>
    <dbReference type="NCBI Taxonomy" id="4572"/>
    <lineage>
        <taxon>Eukaryota</taxon>
        <taxon>Viridiplantae</taxon>
        <taxon>Streptophyta</taxon>
        <taxon>Embryophyta</taxon>
        <taxon>Tracheophyta</taxon>
        <taxon>Spermatophyta</taxon>
        <taxon>Magnoliopsida</taxon>
        <taxon>Liliopsida</taxon>
        <taxon>Poales</taxon>
        <taxon>Poaceae</taxon>
        <taxon>BOP clade</taxon>
        <taxon>Pooideae</taxon>
        <taxon>Triticodae</taxon>
        <taxon>Triticeae</taxon>
        <taxon>Triticinae</taxon>
        <taxon>Triticum</taxon>
    </lineage>
</organism>
<dbReference type="STRING" id="4572.M7ZI71"/>
<protein>
    <recommendedName>
        <fullName evidence="2">SIAH-type domain-containing protein</fullName>
    </recommendedName>
</protein>
<dbReference type="AlphaFoldDB" id="M7ZI71"/>
<evidence type="ECO:0008006" key="2">
    <source>
        <dbReference type="Google" id="ProtNLM"/>
    </source>
</evidence>
<proteinExistence type="predicted"/>
<dbReference type="OMA" id="PEPECAF"/>
<reference evidence="1" key="1">
    <citation type="journal article" date="2013" name="Nature">
        <title>Draft genome of the wheat A-genome progenitor Triticum urartu.</title>
        <authorList>
            <person name="Ling H.Q."/>
            <person name="Zhao S."/>
            <person name="Liu D."/>
            <person name="Wang J."/>
            <person name="Sun H."/>
            <person name="Zhang C."/>
            <person name="Fan H."/>
            <person name="Li D."/>
            <person name="Dong L."/>
            <person name="Tao Y."/>
            <person name="Gao C."/>
            <person name="Wu H."/>
            <person name="Li Y."/>
            <person name="Cui Y."/>
            <person name="Guo X."/>
            <person name="Zheng S."/>
            <person name="Wang B."/>
            <person name="Yu K."/>
            <person name="Liang Q."/>
            <person name="Yang W."/>
            <person name="Lou X."/>
            <person name="Chen J."/>
            <person name="Feng M."/>
            <person name="Jian J."/>
            <person name="Zhang X."/>
            <person name="Luo G."/>
            <person name="Jiang Y."/>
            <person name="Liu J."/>
            <person name="Wang Z."/>
            <person name="Sha Y."/>
            <person name="Zhang B."/>
            <person name="Wu H."/>
            <person name="Tang D."/>
            <person name="Shen Q."/>
            <person name="Xue P."/>
            <person name="Zou S."/>
            <person name="Wang X."/>
            <person name="Liu X."/>
            <person name="Wang F."/>
            <person name="Yang Y."/>
            <person name="An X."/>
            <person name="Dong Z."/>
            <person name="Zhang K."/>
            <person name="Zhang X."/>
            <person name="Luo M.C."/>
            <person name="Dvorak J."/>
            <person name="Tong Y."/>
            <person name="Wang J."/>
            <person name="Yang H."/>
            <person name="Li Z."/>
            <person name="Wang D."/>
            <person name="Zhang A."/>
            <person name="Wang J."/>
        </authorList>
    </citation>
    <scope>NUCLEOTIDE SEQUENCE</scope>
</reference>
<dbReference type="EMBL" id="KD121947">
    <property type="protein sequence ID" value="EMS59341.1"/>
    <property type="molecule type" value="Genomic_DNA"/>
</dbReference>
<evidence type="ECO:0000313" key="1">
    <source>
        <dbReference type="EMBL" id="EMS59341.1"/>
    </source>
</evidence>
<dbReference type="InterPro" id="IPR044286">
    <property type="entry name" value="SINL_plant"/>
</dbReference>